<sequence>MGSDPENPRVILLISGKRKCGKDFITGQLKFRLGYECNILRISEPIKKYYAEKCGISLEELLSDGPLKEKYRLEMIIWGEKMRSEDPGYFCRIACKNSSRTPIWIVSDIRRKTDIEYFKKTYGYKIRTVRINVNETVRQSRGWIYKQGVDDAESECDLDDFNNWDLEITNDGCDDGNNLQKILALLKF</sequence>
<evidence type="ECO:0000256" key="3">
    <source>
        <dbReference type="ARBA" id="ARBA00012958"/>
    </source>
</evidence>
<dbReference type="Proteomes" id="UP001516400">
    <property type="component" value="Unassembled WGS sequence"/>
</dbReference>
<keyword evidence="12" id="KW-0752">Steroid biosynthesis</keyword>
<evidence type="ECO:0000256" key="6">
    <source>
        <dbReference type="ARBA" id="ARBA00022548"/>
    </source>
</evidence>
<keyword evidence="6" id="KW-0153">Cholesterol metabolism</keyword>
<evidence type="ECO:0000256" key="16">
    <source>
        <dbReference type="ARBA" id="ARBA00023221"/>
    </source>
</evidence>
<keyword evidence="16" id="KW-0753">Steroid metabolism</keyword>
<evidence type="ECO:0000256" key="10">
    <source>
        <dbReference type="ARBA" id="ARBA00022778"/>
    </source>
</evidence>
<keyword evidence="5" id="KW-0444">Lipid biosynthesis</keyword>
<dbReference type="GO" id="GO:0005829">
    <property type="term" value="C:cytosol"/>
    <property type="evidence" value="ECO:0007669"/>
    <property type="project" value="UniProtKB-SubCell"/>
</dbReference>
<dbReference type="AlphaFoldDB" id="A0ABD2PAS2"/>
<evidence type="ECO:0000256" key="12">
    <source>
        <dbReference type="ARBA" id="ARBA00022955"/>
    </source>
</evidence>
<name>A0ABD2PAS2_9CUCU</name>
<dbReference type="InterPro" id="IPR027417">
    <property type="entry name" value="P-loop_NTPase"/>
</dbReference>
<keyword evidence="11 18" id="KW-0067">ATP-binding</keyword>
<dbReference type="InterPro" id="IPR005919">
    <property type="entry name" value="Pmev_kin_anim"/>
</dbReference>
<evidence type="ECO:0000256" key="2">
    <source>
        <dbReference type="ARBA" id="ARBA00005017"/>
    </source>
</evidence>
<protein>
    <recommendedName>
        <fullName evidence="17">Phosphomevalonate kinase</fullName>
        <ecNumber evidence="3">2.7.4.2</ecNumber>
    </recommendedName>
</protein>
<evidence type="ECO:0000313" key="19">
    <source>
        <dbReference type="EMBL" id="KAL3287861.1"/>
    </source>
</evidence>
<feature type="binding site" evidence="18">
    <location>
        <position position="170"/>
    </location>
    <ligand>
        <name>substrate</name>
    </ligand>
</feature>
<evidence type="ECO:0000256" key="5">
    <source>
        <dbReference type="ARBA" id="ARBA00022516"/>
    </source>
</evidence>
<evidence type="ECO:0000256" key="14">
    <source>
        <dbReference type="ARBA" id="ARBA00023098"/>
    </source>
</evidence>
<evidence type="ECO:0000256" key="15">
    <source>
        <dbReference type="ARBA" id="ARBA00023166"/>
    </source>
</evidence>
<accession>A0ABD2PAS2</accession>
<dbReference type="FunFam" id="3.40.50.300:FF:001026">
    <property type="entry name" value="Phosphomevalonate kinase"/>
    <property type="match status" value="1"/>
</dbReference>
<evidence type="ECO:0000256" key="1">
    <source>
        <dbReference type="ARBA" id="ARBA00004514"/>
    </source>
</evidence>
<feature type="binding site" evidence="18">
    <location>
        <position position="141"/>
    </location>
    <ligand>
        <name>ATP</name>
        <dbReference type="ChEBI" id="CHEBI:30616"/>
    </ligand>
</feature>
<keyword evidence="14" id="KW-0443">Lipid metabolism</keyword>
<evidence type="ECO:0000256" key="4">
    <source>
        <dbReference type="ARBA" id="ARBA00022490"/>
    </source>
</evidence>
<keyword evidence="9" id="KW-0418">Kinase</keyword>
<feature type="binding site" evidence="18">
    <location>
        <begin position="17"/>
        <end position="23"/>
    </location>
    <ligand>
        <name>ATP</name>
        <dbReference type="ChEBI" id="CHEBI:30616"/>
    </ligand>
</feature>
<dbReference type="EC" id="2.7.4.2" evidence="3"/>
<dbReference type="Gene3D" id="3.40.50.300">
    <property type="entry name" value="P-loop containing nucleotide triphosphate hydrolases"/>
    <property type="match status" value="1"/>
</dbReference>
<keyword evidence="15" id="KW-1207">Sterol metabolism</keyword>
<dbReference type="NCBIfam" id="TIGR01223">
    <property type="entry name" value="Pmev_kin_anim"/>
    <property type="match status" value="1"/>
</dbReference>
<reference evidence="19 20" key="1">
    <citation type="journal article" date="2021" name="BMC Biol.">
        <title>Horizontally acquired antibacterial genes associated with adaptive radiation of ladybird beetles.</title>
        <authorList>
            <person name="Li H.S."/>
            <person name="Tang X.F."/>
            <person name="Huang Y.H."/>
            <person name="Xu Z.Y."/>
            <person name="Chen M.L."/>
            <person name="Du X.Y."/>
            <person name="Qiu B.Y."/>
            <person name="Chen P.T."/>
            <person name="Zhang W."/>
            <person name="Slipinski A."/>
            <person name="Escalona H.E."/>
            <person name="Waterhouse R.M."/>
            <person name="Zwick A."/>
            <person name="Pang H."/>
        </authorList>
    </citation>
    <scope>NUCLEOTIDE SEQUENCE [LARGE SCALE GENOMIC DNA]</scope>
    <source>
        <strain evidence="19">SYSU2018</strain>
    </source>
</reference>
<comment type="subcellular location">
    <subcellularLocation>
        <location evidence="1">Cytoplasm</location>
        <location evidence="1">Cytosol</location>
    </subcellularLocation>
</comment>
<gene>
    <name evidence="19" type="ORF">HHI36_002318</name>
</gene>
<keyword evidence="7" id="KW-0808">Transferase</keyword>
<dbReference type="PANTHER" id="PTHR13101:SF1">
    <property type="entry name" value="PHOSPHOMEVALONATE KINASE"/>
    <property type="match status" value="1"/>
</dbReference>
<comment type="caution">
    <text evidence="19">The sequence shown here is derived from an EMBL/GenBank/DDBJ whole genome shotgun (WGS) entry which is preliminary data.</text>
</comment>
<dbReference type="EMBL" id="JABFTP020000185">
    <property type="protein sequence ID" value="KAL3287861.1"/>
    <property type="molecule type" value="Genomic_DNA"/>
</dbReference>
<dbReference type="Pfam" id="PF04275">
    <property type="entry name" value="P-mevalo_kinase"/>
    <property type="match status" value="1"/>
</dbReference>
<dbReference type="GO" id="GO:0006695">
    <property type="term" value="P:cholesterol biosynthetic process"/>
    <property type="evidence" value="ECO:0007669"/>
    <property type="project" value="UniProtKB-KW"/>
</dbReference>
<evidence type="ECO:0000313" key="20">
    <source>
        <dbReference type="Proteomes" id="UP001516400"/>
    </source>
</evidence>
<dbReference type="PANTHER" id="PTHR13101">
    <property type="entry name" value="PHOSPHOMEVALONATE KINASE"/>
    <property type="match status" value="1"/>
</dbReference>
<keyword evidence="4" id="KW-0963">Cytoplasm</keyword>
<keyword evidence="8 18" id="KW-0547">Nucleotide-binding</keyword>
<evidence type="ECO:0000256" key="8">
    <source>
        <dbReference type="ARBA" id="ARBA00022741"/>
    </source>
</evidence>
<evidence type="ECO:0000256" key="9">
    <source>
        <dbReference type="ARBA" id="ARBA00022777"/>
    </source>
</evidence>
<evidence type="ECO:0000256" key="13">
    <source>
        <dbReference type="ARBA" id="ARBA00023011"/>
    </source>
</evidence>
<dbReference type="PIRSF" id="PIRSF036639">
    <property type="entry name" value="PMK_anim"/>
    <property type="match status" value="1"/>
</dbReference>
<keyword evidence="20" id="KW-1185">Reference proteome</keyword>
<dbReference type="GO" id="GO:0004631">
    <property type="term" value="F:phosphomevalonate kinase activity"/>
    <property type="evidence" value="ECO:0007669"/>
    <property type="project" value="UniProtKB-EC"/>
</dbReference>
<keyword evidence="13" id="KW-0756">Sterol biosynthesis</keyword>
<organism evidence="19 20">
    <name type="scientific">Cryptolaemus montrouzieri</name>
    <dbReference type="NCBI Taxonomy" id="559131"/>
    <lineage>
        <taxon>Eukaryota</taxon>
        <taxon>Metazoa</taxon>
        <taxon>Ecdysozoa</taxon>
        <taxon>Arthropoda</taxon>
        <taxon>Hexapoda</taxon>
        <taxon>Insecta</taxon>
        <taxon>Pterygota</taxon>
        <taxon>Neoptera</taxon>
        <taxon>Endopterygota</taxon>
        <taxon>Coleoptera</taxon>
        <taxon>Polyphaga</taxon>
        <taxon>Cucujiformia</taxon>
        <taxon>Coccinelloidea</taxon>
        <taxon>Coccinellidae</taxon>
        <taxon>Scymninae</taxon>
        <taxon>Scymnini</taxon>
        <taxon>Cryptolaemus</taxon>
    </lineage>
</organism>
<evidence type="ECO:0000256" key="18">
    <source>
        <dbReference type="PIRSR" id="PIRSR036639-1"/>
    </source>
</evidence>
<proteinExistence type="predicted"/>
<comment type="pathway">
    <text evidence="2">Isoprenoid biosynthesis; isopentenyl diphosphate biosynthesis via mevalonate pathway; isopentenyl diphosphate from (R)-mevalonate: step 2/3.</text>
</comment>
<evidence type="ECO:0000256" key="17">
    <source>
        <dbReference type="ARBA" id="ARBA00034549"/>
    </source>
</evidence>
<keyword evidence="10" id="KW-0152">Cholesterol biosynthesis</keyword>
<evidence type="ECO:0000256" key="11">
    <source>
        <dbReference type="ARBA" id="ARBA00022840"/>
    </source>
</evidence>
<dbReference type="GO" id="GO:0005524">
    <property type="term" value="F:ATP binding"/>
    <property type="evidence" value="ECO:0007669"/>
    <property type="project" value="UniProtKB-KW"/>
</dbReference>
<evidence type="ECO:0000256" key="7">
    <source>
        <dbReference type="ARBA" id="ARBA00022679"/>
    </source>
</evidence>